<feature type="compositionally biased region" description="Basic and acidic residues" evidence="1">
    <location>
        <begin position="174"/>
        <end position="199"/>
    </location>
</feature>
<evidence type="ECO:0000313" key="2">
    <source>
        <dbReference type="EMBL" id="MCT2583066.1"/>
    </source>
</evidence>
<evidence type="ECO:0000256" key="1">
    <source>
        <dbReference type="SAM" id="MobiDB-lite"/>
    </source>
</evidence>
<organism evidence="2 3">
    <name type="scientific">Actinophytocola gossypii</name>
    <dbReference type="NCBI Taxonomy" id="2812003"/>
    <lineage>
        <taxon>Bacteria</taxon>
        <taxon>Bacillati</taxon>
        <taxon>Actinomycetota</taxon>
        <taxon>Actinomycetes</taxon>
        <taxon>Pseudonocardiales</taxon>
        <taxon>Pseudonocardiaceae</taxon>
    </lineage>
</organism>
<proteinExistence type="predicted"/>
<dbReference type="EMBL" id="JAFFZE010000008">
    <property type="protein sequence ID" value="MCT2583066.1"/>
    <property type="molecule type" value="Genomic_DNA"/>
</dbReference>
<evidence type="ECO:0000313" key="3">
    <source>
        <dbReference type="Proteomes" id="UP001156441"/>
    </source>
</evidence>
<reference evidence="2 3" key="1">
    <citation type="submission" date="2021-02" db="EMBL/GenBank/DDBJ databases">
        <title>Actinophytocola xerophila sp. nov., isolated from soil of cotton cropping field.</title>
        <authorList>
            <person name="Huang R."/>
            <person name="Chen X."/>
            <person name="Ge X."/>
            <person name="Liu W."/>
        </authorList>
    </citation>
    <scope>NUCLEOTIDE SEQUENCE [LARGE SCALE GENOMIC DNA]</scope>
    <source>
        <strain evidence="2 3">S1-96</strain>
    </source>
</reference>
<feature type="region of interest" description="Disordered" evidence="1">
    <location>
        <begin position="163"/>
        <end position="199"/>
    </location>
</feature>
<protein>
    <submittedName>
        <fullName evidence="2">Uncharacterized protein</fullName>
    </submittedName>
</protein>
<comment type="caution">
    <text evidence="2">The sequence shown here is derived from an EMBL/GenBank/DDBJ whole genome shotgun (WGS) entry which is preliminary data.</text>
</comment>
<keyword evidence="3" id="KW-1185">Reference proteome</keyword>
<accession>A0ABT2J5M2</accession>
<gene>
    <name evidence="2" type="ORF">JT362_08055</name>
</gene>
<dbReference type="RefSeq" id="WP_260190455.1">
    <property type="nucleotide sequence ID" value="NZ_JAFFZE010000008.1"/>
</dbReference>
<name>A0ABT2J5M2_9PSEU</name>
<sequence length="371" mass="40708">MLMSEDVRVHYSQIYVTSGHGDVPDLREALGGQRNGLCGAARPGALYLVTGLHTGTVGFAAELHEQAPPVDESWEDVVEVSFRPIAPPALVGWGGEGRWPLDLAATDYRVRYSGTGMDQARAQDTRLQGEPEVDRYLLQFWPAPPAPDEVLRQTSATAAYWHGVARKHPPPPTPEDRALAEDRDRRDRARAAADRRLRREEREWGGRLPGERLRRLRGSALTVARLDRAYVEALAEADPATQRDIARWVTRRAYDEAGLTGVDWIDAALAAMDRGEPLPAPFGGDDQQAWQLLFADERVPSTLVTSPDGRLDNCSQQAMAFPAVFSAREADPLRAAVDAIHNAAVAFGYGRHPVLFAELRRAFPAVAGGAD</sequence>
<dbReference type="Proteomes" id="UP001156441">
    <property type="component" value="Unassembled WGS sequence"/>
</dbReference>